<dbReference type="Gene3D" id="2.160.20.10">
    <property type="entry name" value="Single-stranded right-handed beta-helix, Pectin lyase-like"/>
    <property type="match status" value="1"/>
</dbReference>
<dbReference type="STRING" id="4155.A0A022PPI6"/>
<evidence type="ECO:0008006" key="12">
    <source>
        <dbReference type="Google" id="ProtNLM"/>
    </source>
</evidence>
<keyword evidence="7" id="KW-0961">Cell wall biogenesis/degradation</keyword>
<proteinExistence type="inferred from homology"/>
<keyword evidence="9" id="KW-1133">Transmembrane helix</keyword>
<keyword evidence="9" id="KW-0472">Membrane</keyword>
<dbReference type="GO" id="GO:0071555">
    <property type="term" value="P:cell wall organization"/>
    <property type="evidence" value="ECO:0007669"/>
    <property type="project" value="UniProtKB-KW"/>
</dbReference>
<accession>A0A022PPI6</accession>
<keyword evidence="4" id="KW-0964">Secreted</keyword>
<keyword evidence="6 8" id="KW-0326">Glycosidase</keyword>
<dbReference type="PANTHER" id="PTHR31375">
    <property type="match status" value="1"/>
</dbReference>
<feature type="non-terminal residue" evidence="10">
    <location>
        <position position="368"/>
    </location>
</feature>
<dbReference type="EMBL" id="KI632366">
    <property type="protein sequence ID" value="EYU17616.1"/>
    <property type="molecule type" value="Genomic_DNA"/>
</dbReference>
<dbReference type="InterPro" id="IPR000743">
    <property type="entry name" value="Glyco_hydro_28"/>
</dbReference>
<evidence type="ECO:0000256" key="6">
    <source>
        <dbReference type="ARBA" id="ARBA00023295"/>
    </source>
</evidence>
<evidence type="ECO:0000313" key="10">
    <source>
        <dbReference type="EMBL" id="EYU17616.1"/>
    </source>
</evidence>
<evidence type="ECO:0000256" key="1">
    <source>
        <dbReference type="ARBA" id="ARBA00004191"/>
    </source>
</evidence>
<dbReference type="GO" id="GO:0005975">
    <property type="term" value="P:carbohydrate metabolic process"/>
    <property type="evidence" value="ECO:0007669"/>
    <property type="project" value="InterPro"/>
</dbReference>
<evidence type="ECO:0000256" key="5">
    <source>
        <dbReference type="ARBA" id="ARBA00022801"/>
    </source>
</evidence>
<dbReference type="eggNOG" id="ENOG502RPZQ">
    <property type="taxonomic scope" value="Eukaryota"/>
</dbReference>
<name>A0A022PPI6_ERYGU</name>
<keyword evidence="3" id="KW-0134">Cell wall</keyword>
<evidence type="ECO:0000256" key="8">
    <source>
        <dbReference type="RuleBase" id="RU361169"/>
    </source>
</evidence>
<evidence type="ECO:0000256" key="2">
    <source>
        <dbReference type="ARBA" id="ARBA00008834"/>
    </source>
</evidence>
<keyword evidence="11" id="KW-1185">Reference proteome</keyword>
<dbReference type="Proteomes" id="UP000030748">
    <property type="component" value="Unassembled WGS sequence"/>
</dbReference>
<sequence>MARVSPFSCTLFIALVAIKLCIIAAYNVVDFGAIGDGKTDSTSSFLKAWDEACNSIVPDATMVVPPGIFLVTHITFTGPCKSNNTNLIIFGTIIAPDDYKFIGSDKFWIVFHRVHWLSIFGGTLDAKGSSLWACKRAGNNCPFGARSITFQSCSYVLVSGLKSINSQRIHISINQCSNMTLRKLVIIAPSQSPNTDGIHIASSTGITISNSSIGTGDDCISIGPGSKSLLMDQIACGPGHGIRHNDFHFESRKAMEDGVQDVNVTNSIFTMTQNGVRIKSWPSANDGYARNLLFKNLIMQNVSNPMIIDQDYCPHKNCPQKINSAVKVSQVTFENITGISWTRKAFTLRCSSTSPCDGIQLKDIDLHY</sequence>
<comment type="subcellular location">
    <subcellularLocation>
        <location evidence="1">Secreted</location>
        <location evidence="1">Cell wall</location>
    </subcellularLocation>
</comment>
<keyword evidence="5 8" id="KW-0378">Hydrolase</keyword>
<gene>
    <name evidence="10" type="ORF">MIMGU_mgv1a017666mg</name>
</gene>
<dbReference type="InterPro" id="IPR011050">
    <property type="entry name" value="Pectin_lyase_fold/virulence"/>
</dbReference>
<dbReference type="AlphaFoldDB" id="A0A022PPI6"/>
<dbReference type="Pfam" id="PF00295">
    <property type="entry name" value="Glyco_hydro_28"/>
    <property type="match status" value="1"/>
</dbReference>
<protein>
    <recommendedName>
        <fullName evidence="12">Pectate lyase superfamily protein domain-containing protein</fullName>
    </recommendedName>
</protein>
<feature type="transmembrane region" description="Helical" evidence="9">
    <location>
        <begin position="7"/>
        <end position="29"/>
    </location>
</feature>
<dbReference type="SUPFAM" id="SSF51126">
    <property type="entry name" value="Pectin lyase-like"/>
    <property type="match status" value="1"/>
</dbReference>
<comment type="similarity">
    <text evidence="2 8">Belongs to the glycosyl hydrolase 28 family.</text>
</comment>
<evidence type="ECO:0000313" key="11">
    <source>
        <dbReference type="Proteomes" id="UP000030748"/>
    </source>
</evidence>
<evidence type="ECO:0000256" key="9">
    <source>
        <dbReference type="SAM" id="Phobius"/>
    </source>
</evidence>
<dbReference type="InterPro" id="IPR006626">
    <property type="entry name" value="PbH1"/>
</dbReference>
<organism evidence="10 11">
    <name type="scientific">Erythranthe guttata</name>
    <name type="common">Yellow monkey flower</name>
    <name type="synonym">Mimulus guttatus</name>
    <dbReference type="NCBI Taxonomy" id="4155"/>
    <lineage>
        <taxon>Eukaryota</taxon>
        <taxon>Viridiplantae</taxon>
        <taxon>Streptophyta</taxon>
        <taxon>Embryophyta</taxon>
        <taxon>Tracheophyta</taxon>
        <taxon>Spermatophyta</taxon>
        <taxon>Magnoliopsida</taxon>
        <taxon>eudicotyledons</taxon>
        <taxon>Gunneridae</taxon>
        <taxon>Pentapetalae</taxon>
        <taxon>asterids</taxon>
        <taxon>lamiids</taxon>
        <taxon>Lamiales</taxon>
        <taxon>Phrymaceae</taxon>
        <taxon>Erythranthe</taxon>
    </lineage>
</organism>
<evidence type="ECO:0000256" key="3">
    <source>
        <dbReference type="ARBA" id="ARBA00022512"/>
    </source>
</evidence>
<dbReference type="SMART" id="SM00710">
    <property type="entry name" value="PbH1"/>
    <property type="match status" value="4"/>
</dbReference>
<reference evidence="10 11" key="1">
    <citation type="journal article" date="2013" name="Proc. Natl. Acad. Sci. U.S.A.">
        <title>Fine-scale variation in meiotic recombination in Mimulus inferred from population shotgun sequencing.</title>
        <authorList>
            <person name="Hellsten U."/>
            <person name="Wright K.M."/>
            <person name="Jenkins J."/>
            <person name="Shu S."/>
            <person name="Yuan Y."/>
            <person name="Wessler S.R."/>
            <person name="Schmutz J."/>
            <person name="Willis J.H."/>
            <person name="Rokhsar D.S."/>
        </authorList>
    </citation>
    <scope>NUCLEOTIDE SEQUENCE [LARGE SCALE GENOMIC DNA]</scope>
    <source>
        <strain evidence="11">cv. DUN x IM62</strain>
    </source>
</reference>
<keyword evidence="9" id="KW-0812">Transmembrane</keyword>
<evidence type="ECO:0000256" key="4">
    <source>
        <dbReference type="ARBA" id="ARBA00022525"/>
    </source>
</evidence>
<evidence type="ECO:0000256" key="7">
    <source>
        <dbReference type="ARBA" id="ARBA00023316"/>
    </source>
</evidence>
<dbReference type="GO" id="GO:0004650">
    <property type="term" value="F:polygalacturonase activity"/>
    <property type="evidence" value="ECO:0007669"/>
    <property type="project" value="InterPro"/>
</dbReference>
<dbReference type="InterPro" id="IPR012334">
    <property type="entry name" value="Pectin_lyas_fold"/>
</dbReference>